<gene>
    <name evidence="2" type="ORF">THASP1DRAFT_27196</name>
</gene>
<proteinExistence type="predicted"/>
<reference evidence="3" key="1">
    <citation type="journal article" date="2018" name="Nat. Microbiol.">
        <title>Leveraging single-cell genomics to expand the fungal tree of life.</title>
        <authorList>
            <person name="Ahrendt S.R."/>
            <person name="Quandt C.A."/>
            <person name="Ciobanu D."/>
            <person name="Clum A."/>
            <person name="Salamov A."/>
            <person name="Andreopoulos B."/>
            <person name="Cheng J.F."/>
            <person name="Woyke T."/>
            <person name="Pelin A."/>
            <person name="Henrissat B."/>
            <person name="Reynolds N.K."/>
            <person name="Benny G.L."/>
            <person name="Smith M.E."/>
            <person name="James T.Y."/>
            <person name="Grigoriev I.V."/>
        </authorList>
    </citation>
    <scope>NUCLEOTIDE SEQUENCE [LARGE SCALE GENOMIC DNA]</scope>
    <source>
        <strain evidence="3">RSA 1356</strain>
    </source>
</reference>
<dbReference type="Proteomes" id="UP000271241">
    <property type="component" value="Unassembled WGS sequence"/>
</dbReference>
<feature type="transmembrane region" description="Helical" evidence="1">
    <location>
        <begin position="7"/>
        <end position="31"/>
    </location>
</feature>
<dbReference type="EMBL" id="KZ992429">
    <property type="protein sequence ID" value="RKP11023.1"/>
    <property type="molecule type" value="Genomic_DNA"/>
</dbReference>
<sequence>MSWISNTLGTVCVIVLLSPIWLPVAATLVLLALPTTLLAWVTIFIRLTFLSAEATISLVISSTRQLLREFSRRLSSGPHAQELTALNESNGAWDTSDDQADAEEDYFFDEFGRKKPASFLRRVQSDLR</sequence>
<evidence type="ECO:0000313" key="2">
    <source>
        <dbReference type="EMBL" id="RKP11023.1"/>
    </source>
</evidence>
<keyword evidence="1" id="KW-0812">Transmembrane</keyword>
<protein>
    <submittedName>
        <fullName evidence="2">Uncharacterized protein</fullName>
    </submittedName>
</protein>
<evidence type="ECO:0000313" key="3">
    <source>
        <dbReference type="Proteomes" id="UP000271241"/>
    </source>
</evidence>
<name>A0A4P9XX61_9FUNG</name>
<dbReference type="AlphaFoldDB" id="A0A4P9XX61"/>
<keyword evidence="1" id="KW-0472">Membrane</keyword>
<feature type="transmembrane region" description="Helical" evidence="1">
    <location>
        <begin position="37"/>
        <end position="60"/>
    </location>
</feature>
<keyword evidence="3" id="KW-1185">Reference proteome</keyword>
<evidence type="ECO:0000256" key="1">
    <source>
        <dbReference type="SAM" id="Phobius"/>
    </source>
</evidence>
<accession>A0A4P9XX61</accession>
<organism evidence="2 3">
    <name type="scientific">Thamnocephalis sphaerospora</name>
    <dbReference type="NCBI Taxonomy" id="78915"/>
    <lineage>
        <taxon>Eukaryota</taxon>
        <taxon>Fungi</taxon>
        <taxon>Fungi incertae sedis</taxon>
        <taxon>Zoopagomycota</taxon>
        <taxon>Zoopagomycotina</taxon>
        <taxon>Zoopagomycetes</taxon>
        <taxon>Zoopagales</taxon>
        <taxon>Sigmoideomycetaceae</taxon>
        <taxon>Thamnocephalis</taxon>
    </lineage>
</organism>
<keyword evidence="1" id="KW-1133">Transmembrane helix</keyword>